<dbReference type="KEGG" id="krh:KRH_10140"/>
<evidence type="ECO:0000256" key="7">
    <source>
        <dbReference type="SAM" id="Phobius"/>
    </source>
</evidence>
<feature type="transmembrane region" description="Helical" evidence="7">
    <location>
        <begin position="279"/>
        <end position="302"/>
    </location>
</feature>
<dbReference type="AlphaFoldDB" id="B2GFI8"/>
<dbReference type="Pfam" id="PF03631">
    <property type="entry name" value="Virul_fac_BrkB"/>
    <property type="match status" value="1"/>
</dbReference>
<comment type="subcellular location">
    <subcellularLocation>
        <location evidence="1">Cell membrane</location>
        <topology evidence="1">Multi-pass membrane protein</topology>
    </subcellularLocation>
</comment>
<keyword evidence="3 7" id="KW-0812">Transmembrane</keyword>
<dbReference type="EMBL" id="AP009152">
    <property type="protein sequence ID" value="BAG29361.1"/>
    <property type="molecule type" value="Genomic_DNA"/>
</dbReference>
<feature type="transmembrane region" description="Helical" evidence="7">
    <location>
        <begin position="314"/>
        <end position="336"/>
    </location>
</feature>
<keyword evidence="9" id="KW-1185">Reference proteome</keyword>
<keyword evidence="5 7" id="KW-0472">Membrane</keyword>
<feature type="compositionally biased region" description="Polar residues" evidence="6">
    <location>
        <begin position="21"/>
        <end position="35"/>
    </location>
</feature>
<accession>B2GFI8</accession>
<dbReference type="GO" id="GO:0005886">
    <property type="term" value="C:plasma membrane"/>
    <property type="evidence" value="ECO:0007669"/>
    <property type="project" value="UniProtKB-SubCell"/>
</dbReference>
<reference evidence="8 9" key="1">
    <citation type="journal article" date="2008" name="J. Bacteriol.">
        <title>Complete genome sequence of the soil actinomycete Kocuria rhizophila.</title>
        <authorList>
            <person name="Takarada H."/>
            <person name="Sekine M."/>
            <person name="Kosugi H."/>
            <person name="Matsuo Y."/>
            <person name="Fujisawa T."/>
            <person name="Omata S."/>
            <person name="Kishi E."/>
            <person name="Shimizu A."/>
            <person name="Tsukatani N."/>
            <person name="Tanikawa S."/>
            <person name="Fujita N."/>
            <person name="Harayama S."/>
        </authorList>
    </citation>
    <scope>NUCLEOTIDE SEQUENCE [LARGE SCALE GENOMIC DNA]</scope>
    <source>
        <strain evidence="9">ATCC 9341 / DSM 348 / NBRC 103217 / DC2201</strain>
    </source>
</reference>
<feature type="transmembrane region" description="Helical" evidence="7">
    <location>
        <begin position="245"/>
        <end position="267"/>
    </location>
</feature>
<sequence>MNRSRARCCIRRCSRDRGAGSQYTARSTCVQQTPLERTPMTDQHLESTAARDDAAPHPDHDSKPDSPGKLKGQSWGYVFKRALSEFTKDGCTDLAASLTYFAVLSVFPALLALVSLLGVFGQGEATTKAILDFLNQYAPSALVELLSDPISQLTTQSGAGLALVVGIVGALWTASGYTGAFSRALNRIYEVSEGRPFWKLKPVMLLVTLIVVLIVAAVMVMVLLSGDLAQTLGDAVGLGSTAVTVWNWVKIPVVLLLLVLLIAILFYATPNVQQPKFRWMSPGAAISLVFMIVAGLAFAFYVANFAKYNATYGVIGSVIILLLGLWIMNNALLFGAEVDAELERGRQLQGGIRAEETIQLPPRDTAQVEKLRAKEEKLEAEGRKIRLHTEHVDYSKPSQD</sequence>
<dbReference type="HOGENOM" id="CLU_045539_3_1_11"/>
<feature type="transmembrane region" description="Helical" evidence="7">
    <location>
        <begin position="98"/>
        <end position="120"/>
    </location>
</feature>
<keyword evidence="4 7" id="KW-1133">Transmembrane helix</keyword>
<keyword evidence="2" id="KW-1003">Cell membrane</keyword>
<dbReference type="InterPro" id="IPR017039">
    <property type="entry name" value="Virul_fac_BrkB"/>
</dbReference>
<evidence type="ECO:0000256" key="5">
    <source>
        <dbReference type="ARBA" id="ARBA00023136"/>
    </source>
</evidence>
<evidence type="ECO:0000256" key="4">
    <source>
        <dbReference type="ARBA" id="ARBA00022989"/>
    </source>
</evidence>
<protein>
    <submittedName>
        <fullName evidence="8">Hypothetical membrane protein</fullName>
    </submittedName>
</protein>
<dbReference type="Proteomes" id="UP000008838">
    <property type="component" value="Chromosome"/>
</dbReference>
<evidence type="ECO:0000256" key="1">
    <source>
        <dbReference type="ARBA" id="ARBA00004651"/>
    </source>
</evidence>
<feature type="transmembrane region" description="Helical" evidence="7">
    <location>
        <begin position="203"/>
        <end position="225"/>
    </location>
</feature>
<organism evidence="8 9">
    <name type="scientific">Kocuria rhizophila (strain ATCC 9341 / DSM 348 / NBRC 103217 / DC2201)</name>
    <dbReference type="NCBI Taxonomy" id="378753"/>
    <lineage>
        <taxon>Bacteria</taxon>
        <taxon>Bacillati</taxon>
        <taxon>Actinomycetota</taxon>
        <taxon>Actinomycetes</taxon>
        <taxon>Micrococcales</taxon>
        <taxon>Micrococcaceae</taxon>
        <taxon>Kocuria</taxon>
    </lineage>
</organism>
<dbReference type="NCBIfam" id="TIGR00765">
    <property type="entry name" value="yihY_not_rbn"/>
    <property type="match status" value="1"/>
</dbReference>
<evidence type="ECO:0000256" key="6">
    <source>
        <dbReference type="SAM" id="MobiDB-lite"/>
    </source>
</evidence>
<feature type="region of interest" description="Disordered" evidence="6">
    <location>
        <begin position="17"/>
        <end position="70"/>
    </location>
</feature>
<dbReference type="PANTHER" id="PTHR30213:SF0">
    <property type="entry name" value="UPF0761 MEMBRANE PROTEIN YIHY"/>
    <property type="match status" value="1"/>
</dbReference>
<dbReference type="eggNOG" id="COG1295">
    <property type="taxonomic scope" value="Bacteria"/>
</dbReference>
<evidence type="ECO:0000313" key="9">
    <source>
        <dbReference type="Proteomes" id="UP000008838"/>
    </source>
</evidence>
<feature type="transmembrane region" description="Helical" evidence="7">
    <location>
        <begin position="159"/>
        <end position="182"/>
    </location>
</feature>
<dbReference type="PANTHER" id="PTHR30213">
    <property type="entry name" value="INNER MEMBRANE PROTEIN YHJD"/>
    <property type="match status" value="1"/>
</dbReference>
<proteinExistence type="predicted"/>
<evidence type="ECO:0000313" key="8">
    <source>
        <dbReference type="EMBL" id="BAG29361.1"/>
    </source>
</evidence>
<evidence type="ECO:0000256" key="3">
    <source>
        <dbReference type="ARBA" id="ARBA00022692"/>
    </source>
</evidence>
<gene>
    <name evidence="8" type="ordered locus">KRH_10140</name>
</gene>
<feature type="compositionally biased region" description="Basic and acidic residues" evidence="6">
    <location>
        <begin position="43"/>
        <end position="68"/>
    </location>
</feature>
<name>B2GFI8_KOCRD</name>
<evidence type="ECO:0000256" key="2">
    <source>
        <dbReference type="ARBA" id="ARBA00022475"/>
    </source>
</evidence>